<sequence length="363" mass="37756">MDTTPQTSFKGPLTRLDPVFQWLFLIVLTVAFAGVMLLGALPAALLIGPMLAAVATGALGAGIRVPGLGFASAQALVGLLIGGSLEPAIIASFADIWPILLLSVLVTVAASSFLGFLVSRWRILPGTTAVWGSAPGAATAMVLMAGAFGADARLVAFMQYLRVIFVTVAAALIARLWVDTSGVDAPETVWFPPIDLAAFAITLVTALAGGLFGRLVRLPAPFFLGGMLAGALVHLGGGVALELPPWLMGAAYMVVGWTIGLKFDRALLRTAFRALPQVVISILALMAFCGVLAWFLHVEWGIDPLTAYLATSPGGMDSVAIIAAAASQDVNLSFIMAVQMARFLFVLLAGPPISRMVARWAGG</sequence>
<feature type="transmembrane region" description="Helical" evidence="1">
    <location>
        <begin position="275"/>
        <end position="296"/>
    </location>
</feature>
<keyword evidence="1" id="KW-1133">Transmembrane helix</keyword>
<dbReference type="GO" id="GO:0016020">
    <property type="term" value="C:membrane"/>
    <property type="evidence" value="ECO:0007669"/>
    <property type="project" value="InterPro"/>
</dbReference>
<dbReference type="NCBIfam" id="TIGR03082">
    <property type="entry name" value="Gneg_AbrB_dup"/>
    <property type="match status" value="2"/>
</dbReference>
<name>A0A1H4J9Y4_9HYPH</name>
<dbReference type="PIRSF" id="PIRSF038991">
    <property type="entry name" value="Protein_AbrB"/>
    <property type="match status" value="1"/>
</dbReference>
<feature type="transmembrane region" description="Helical" evidence="1">
    <location>
        <begin position="129"/>
        <end position="148"/>
    </location>
</feature>
<evidence type="ECO:0000313" key="2">
    <source>
        <dbReference type="EMBL" id="SEB42865.1"/>
    </source>
</evidence>
<feature type="transmembrane region" description="Helical" evidence="1">
    <location>
        <begin position="332"/>
        <end position="350"/>
    </location>
</feature>
<keyword evidence="1" id="KW-0812">Transmembrane</keyword>
<dbReference type="EMBL" id="FNSL01000001">
    <property type="protein sequence ID" value="SEB42865.1"/>
    <property type="molecule type" value="Genomic_DNA"/>
</dbReference>
<evidence type="ECO:0008006" key="4">
    <source>
        <dbReference type="Google" id="ProtNLM"/>
    </source>
</evidence>
<dbReference type="Proteomes" id="UP000199064">
    <property type="component" value="Unassembled WGS sequence"/>
</dbReference>
<proteinExistence type="predicted"/>
<dbReference type="AlphaFoldDB" id="A0A1H4J9Y4"/>
<keyword evidence="1" id="KW-0472">Membrane</keyword>
<keyword evidence="3" id="KW-1185">Reference proteome</keyword>
<feature type="transmembrane region" description="Helical" evidence="1">
    <location>
        <begin position="246"/>
        <end position="263"/>
    </location>
</feature>
<protein>
    <recommendedName>
        <fullName evidence="4">Ammonia monooxygenase</fullName>
    </recommendedName>
</protein>
<evidence type="ECO:0000256" key="1">
    <source>
        <dbReference type="SAM" id="Phobius"/>
    </source>
</evidence>
<feature type="transmembrane region" description="Helical" evidence="1">
    <location>
        <begin position="160"/>
        <end position="178"/>
    </location>
</feature>
<dbReference type="RefSeq" id="WP_090327370.1">
    <property type="nucleotide sequence ID" value="NZ_FNSL01000001.1"/>
</dbReference>
<feature type="transmembrane region" description="Helical" evidence="1">
    <location>
        <begin position="69"/>
        <end position="89"/>
    </location>
</feature>
<evidence type="ECO:0000313" key="3">
    <source>
        <dbReference type="Proteomes" id="UP000199064"/>
    </source>
</evidence>
<dbReference type="Pfam" id="PF05145">
    <property type="entry name" value="AbrB"/>
    <property type="match status" value="1"/>
</dbReference>
<feature type="transmembrane region" description="Helical" evidence="1">
    <location>
        <begin position="190"/>
        <end position="213"/>
    </location>
</feature>
<feature type="transmembrane region" description="Helical" evidence="1">
    <location>
        <begin position="20"/>
        <end position="38"/>
    </location>
</feature>
<dbReference type="InterPro" id="IPR007820">
    <property type="entry name" value="AbrB_fam"/>
</dbReference>
<dbReference type="PANTHER" id="PTHR38457">
    <property type="entry name" value="REGULATOR ABRB-RELATED"/>
    <property type="match status" value="1"/>
</dbReference>
<reference evidence="3" key="1">
    <citation type="submission" date="2016-10" db="EMBL/GenBank/DDBJ databases">
        <authorList>
            <person name="Varghese N."/>
            <person name="Submissions S."/>
        </authorList>
    </citation>
    <scope>NUCLEOTIDE SEQUENCE [LARGE SCALE GENOMIC DNA]</scope>
    <source>
        <strain evidence="3">ES.061</strain>
    </source>
</reference>
<gene>
    <name evidence="2" type="ORF">SAMN05216452_1144</name>
</gene>
<organism evidence="2 3">
    <name type="scientific">Nitratireductor aquibiodomus</name>
    <dbReference type="NCBI Taxonomy" id="204799"/>
    <lineage>
        <taxon>Bacteria</taxon>
        <taxon>Pseudomonadati</taxon>
        <taxon>Pseudomonadota</taxon>
        <taxon>Alphaproteobacteria</taxon>
        <taxon>Hyphomicrobiales</taxon>
        <taxon>Phyllobacteriaceae</taxon>
        <taxon>Nitratireductor</taxon>
    </lineage>
</organism>
<dbReference type="InterPro" id="IPR017516">
    <property type="entry name" value="AbrB_dup"/>
</dbReference>
<feature type="transmembrane region" description="Helical" evidence="1">
    <location>
        <begin position="96"/>
        <end position="117"/>
    </location>
</feature>
<feature type="transmembrane region" description="Helical" evidence="1">
    <location>
        <begin position="220"/>
        <end position="240"/>
    </location>
</feature>
<accession>A0A1H4J9Y4</accession>
<dbReference type="PANTHER" id="PTHR38457:SF1">
    <property type="entry name" value="REGULATOR ABRB-RELATED"/>
    <property type="match status" value="1"/>
</dbReference>
<dbReference type="GO" id="GO:0010468">
    <property type="term" value="P:regulation of gene expression"/>
    <property type="evidence" value="ECO:0007669"/>
    <property type="project" value="InterPro"/>
</dbReference>